<evidence type="ECO:0008006" key="3">
    <source>
        <dbReference type="Google" id="ProtNLM"/>
    </source>
</evidence>
<proteinExistence type="predicted"/>
<accession>A0A9D6V193</accession>
<comment type="caution">
    <text evidence="1">The sequence shown here is derived from an EMBL/GenBank/DDBJ whole genome shotgun (WGS) entry which is preliminary data.</text>
</comment>
<dbReference type="Proteomes" id="UP000807825">
    <property type="component" value="Unassembled WGS sequence"/>
</dbReference>
<sequence>MRVFERPGPVNTDEVIEIVKAVSSKYEHIVVASITGDCALKAAERIPNKKVTCVTCPQGMNWEVDRMDEGPFATIPELAQIRSTWSEQGLTRVPMGITQANRERLDNLKVRIVQGTIPFFGPSFSIRVHLHQVTGLDLMAKTLELISTGTLVCLECVLMSVDAGVIPEGQEVLAMAGTERGLDTAWVIRSSASANMFHPSKGVRFIELLAKPGYSLVPDVNIEYLR</sequence>
<protein>
    <recommendedName>
        <fullName evidence="3">Pyruvate kinase C-terminal domain-containing protein</fullName>
    </recommendedName>
</protein>
<evidence type="ECO:0000313" key="2">
    <source>
        <dbReference type="Proteomes" id="UP000807825"/>
    </source>
</evidence>
<reference evidence="1" key="1">
    <citation type="submission" date="2020-07" db="EMBL/GenBank/DDBJ databases">
        <title>Huge and variable diversity of episymbiotic CPR bacteria and DPANN archaea in groundwater ecosystems.</title>
        <authorList>
            <person name="He C.Y."/>
            <person name="Keren R."/>
            <person name="Whittaker M."/>
            <person name="Farag I.F."/>
            <person name="Doudna J."/>
            <person name="Cate J.H.D."/>
            <person name="Banfield J.F."/>
        </authorList>
    </citation>
    <scope>NUCLEOTIDE SEQUENCE</scope>
    <source>
        <strain evidence="1">NC_groundwater_1664_Pr3_B-0.1um_52_9</strain>
    </source>
</reference>
<gene>
    <name evidence="1" type="ORF">HY912_09230</name>
</gene>
<dbReference type="InterPro" id="IPR036918">
    <property type="entry name" value="Pyrv_Knase_C_sf"/>
</dbReference>
<organism evidence="1 2">
    <name type="scientific">Desulfomonile tiedjei</name>
    <dbReference type="NCBI Taxonomy" id="2358"/>
    <lineage>
        <taxon>Bacteria</taxon>
        <taxon>Pseudomonadati</taxon>
        <taxon>Thermodesulfobacteriota</taxon>
        <taxon>Desulfomonilia</taxon>
        <taxon>Desulfomonilales</taxon>
        <taxon>Desulfomonilaceae</taxon>
        <taxon>Desulfomonile</taxon>
    </lineage>
</organism>
<name>A0A9D6V193_9BACT</name>
<evidence type="ECO:0000313" key="1">
    <source>
        <dbReference type="EMBL" id="MBI5249664.1"/>
    </source>
</evidence>
<dbReference type="AlphaFoldDB" id="A0A9D6V193"/>
<dbReference type="Gene3D" id="3.40.1380.20">
    <property type="entry name" value="Pyruvate kinase, C-terminal domain"/>
    <property type="match status" value="1"/>
</dbReference>
<dbReference type="EMBL" id="JACRDE010000250">
    <property type="protein sequence ID" value="MBI5249664.1"/>
    <property type="molecule type" value="Genomic_DNA"/>
</dbReference>
<dbReference type="SUPFAM" id="SSF52935">
    <property type="entry name" value="PK C-terminal domain-like"/>
    <property type="match status" value="1"/>
</dbReference>